<gene>
    <name evidence="2" type="ORF">BDV96DRAFT_643737</name>
</gene>
<name>A0A6A5ZG78_9PLEO</name>
<sequence>MRFKPLFALLALASVFISATPFPPFPINGTNFTAPPTTNNIACIIFIKHYQKCAPTNGDLFPTWERYNGFVVPAGKIQDSTGKTTEPWRGRQQESGWRNSKRFKWLIHGLAKDTGLEYGKNDNLHMSYPNCFWETDSKQGCGQCMQDSWDGPEPKCVNPVSYRERHIYCHRKSPRTTSQKPAHLGSGLREQYRSIPALADRIVKCNLQFKLRPGVSLRPLSSLDVDDFQVTQSVPDIRWVEVSHSDPVDGKPSCRVLIDCLLPALDGKFQFCKEHKAFLLERFSEQEVQEHMDAQLHDLRAIVDGTFVHHVFIVDFEFHSLVSPYHFVPFQIYVGLNTWEEVLGACYPHLGYTEQARKKTKAYRLNMPPNYDRKIPSLTLSQAIKRVQDIFAGFKKEQEEKNIQ</sequence>
<keyword evidence="3" id="KW-1185">Reference proteome</keyword>
<dbReference type="Proteomes" id="UP000799770">
    <property type="component" value="Unassembled WGS sequence"/>
</dbReference>
<proteinExistence type="predicted"/>
<feature type="chain" id="PRO_5025413622" evidence="1">
    <location>
        <begin position="20"/>
        <end position="404"/>
    </location>
</feature>
<keyword evidence="1" id="KW-0732">Signal</keyword>
<reference evidence="2" key="1">
    <citation type="journal article" date="2020" name="Stud. Mycol.">
        <title>101 Dothideomycetes genomes: a test case for predicting lifestyles and emergence of pathogens.</title>
        <authorList>
            <person name="Haridas S."/>
            <person name="Albert R."/>
            <person name="Binder M."/>
            <person name="Bloem J."/>
            <person name="Labutti K."/>
            <person name="Salamov A."/>
            <person name="Andreopoulos B."/>
            <person name="Baker S."/>
            <person name="Barry K."/>
            <person name="Bills G."/>
            <person name="Bluhm B."/>
            <person name="Cannon C."/>
            <person name="Castanera R."/>
            <person name="Culley D."/>
            <person name="Daum C."/>
            <person name="Ezra D."/>
            <person name="Gonzalez J."/>
            <person name="Henrissat B."/>
            <person name="Kuo A."/>
            <person name="Liang C."/>
            <person name="Lipzen A."/>
            <person name="Lutzoni F."/>
            <person name="Magnuson J."/>
            <person name="Mondo S."/>
            <person name="Nolan M."/>
            <person name="Ohm R."/>
            <person name="Pangilinan J."/>
            <person name="Park H.-J."/>
            <person name="Ramirez L."/>
            <person name="Alfaro M."/>
            <person name="Sun H."/>
            <person name="Tritt A."/>
            <person name="Yoshinaga Y."/>
            <person name="Zwiers L.-H."/>
            <person name="Turgeon B."/>
            <person name="Goodwin S."/>
            <person name="Spatafora J."/>
            <person name="Crous P."/>
            <person name="Grigoriev I."/>
        </authorList>
    </citation>
    <scope>NUCLEOTIDE SEQUENCE</scope>
    <source>
        <strain evidence="2">CBS 627.86</strain>
    </source>
</reference>
<dbReference type="AlphaFoldDB" id="A0A6A5ZG78"/>
<accession>A0A6A5ZG78</accession>
<organism evidence="2 3">
    <name type="scientific">Lophiotrema nucula</name>
    <dbReference type="NCBI Taxonomy" id="690887"/>
    <lineage>
        <taxon>Eukaryota</taxon>
        <taxon>Fungi</taxon>
        <taxon>Dikarya</taxon>
        <taxon>Ascomycota</taxon>
        <taxon>Pezizomycotina</taxon>
        <taxon>Dothideomycetes</taxon>
        <taxon>Pleosporomycetidae</taxon>
        <taxon>Pleosporales</taxon>
        <taxon>Lophiotremataceae</taxon>
        <taxon>Lophiotrema</taxon>
    </lineage>
</organism>
<evidence type="ECO:0000313" key="3">
    <source>
        <dbReference type="Proteomes" id="UP000799770"/>
    </source>
</evidence>
<feature type="signal peptide" evidence="1">
    <location>
        <begin position="1"/>
        <end position="19"/>
    </location>
</feature>
<evidence type="ECO:0000313" key="2">
    <source>
        <dbReference type="EMBL" id="KAF2118492.1"/>
    </source>
</evidence>
<evidence type="ECO:0000256" key="1">
    <source>
        <dbReference type="SAM" id="SignalP"/>
    </source>
</evidence>
<dbReference type="EMBL" id="ML977317">
    <property type="protein sequence ID" value="KAF2118492.1"/>
    <property type="molecule type" value="Genomic_DNA"/>
</dbReference>
<protein>
    <submittedName>
        <fullName evidence="2">Uncharacterized protein</fullName>
    </submittedName>
</protein>